<gene>
    <name evidence="3" type="ORF">GCM10007116_14820</name>
    <name evidence="2" type="ORF">HS1genome_2166</name>
</gene>
<dbReference type="Proteomes" id="UP000616143">
    <property type="component" value="Unassembled WGS sequence"/>
</dbReference>
<dbReference type="InterPro" id="IPR036291">
    <property type="entry name" value="NAD(P)-bd_dom_sf"/>
</dbReference>
<dbReference type="AlphaFoldDB" id="A0A348B6H5"/>
<dbReference type="Proteomes" id="UP000276741">
    <property type="component" value="Chromosome"/>
</dbReference>
<dbReference type="Gene3D" id="3.40.50.720">
    <property type="entry name" value="NAD(P)-binding Rossmann-like Domain"/>
    <property type="match status" value="1"/>
</dbReference>
<dbReference type="PANTHER" id="PTHR42879:SF6">
    <property type="entry name" value="NADPH-DEPENDENT REDUCTASE BACG"/>
    <property type="match status" value="1"/>
</dbReference>
<reference evidence="3" key="4">
    <citation type="submission" date="2020-09" db="EMBL/GenBank/DDBJ databases">
        <authorList>
            <person name="Sun Q."/>
            <person name="Ohkuma M."/>
        </authorList>
    </citation>
    <scope>NUCLEOTIDE SEQUENCE</scope>
    <source>
        <strain evidence="3">JCM 31740</strain>
    </source>
</reference>
<dbReference type="GeneID" id="38667627"/>
<dbReference type="PANTHER" id="PTHR42879">
    <property type="entry name" value="3-OXOACYL-(ACYL-CARRIER-PROTEIN) REDUCTASE"/>
    <property type="match status" value="1"/>
</dbReference>
<evidence type="ECO:0000256" key="1">
    <source>
        <dbReference type="ARBA" id="ARBA00006484"/>
    </source>
</evidence>
<protein>
    <submittedName>
        <fullName evidence="2">Short-chain dehydrogenase</fullName>
    </submittedName>
</protein>
<name>A0A348B6H5_9CREN</name>
<dbReference type="InterPro" id="IPR002347">
    <property type="entry name" value="SDR_fam"/>
</dbReference>
<keyword evidence="4" id="KW-1185">Reference proteome</keyword>
<dbReference type="OrthoDB" id="24596at2157"/>
<organism evidence="2 4">
    <name type="scientific">Sulfodiicoccus acidiphilus</name>
    <dbReference type="NCBI Taxonomy" id="1670455"/>
    <lineage>
        <taxon>Archaea</taxon>
        <taxon>Thermoproteota</taxon>
        <taxon>Thermoprotei</taxon>
        <taxon>Sulfolobales</taxon>
        <taxon>Sulfolobaceae</taxon>
        <taxon>Sulfodiicoccus</taxon>
    </lineage>
</organism>
<dbReference type="FunFam" id="3.40.50.720:FF:000084">
    <property type="entry name" value="Short-chain dehydrogenase reductase"/>
    <property type="match status" value="1"/>
</dbReference>
<dbReference type="CDD" id="cd05344">
    <property type="entry name" value="BKR_like_SDR_like"/>
    <property type="match status" value="1"/>
</dbReference>
<accession>A0A348B6H5</accession>
<evidence type="ECO:0000313" key="3">
    <source>
        <dbReference type="EMBL" id="GGT98276.1"/>
    </source>
</evidence>
<sequence>MDLGLSGKKVIVTAASRGLGFATAKRFLEEGATVLVSSDDQSRLAEAVTLLSKYGPVKSMRCDLTDKDQVASLIREGTAQLGGLDVLAYVTGSPRAGTIMDLKDDDWEYAFRLLLMSAVVAVRESAKVMGKGGRIVLSTSMTLKEPVDNLDLSNVVRISLAGLIRSVARQLGPKGILVNGVMPGYAMTDRVRELVKFRAKSKAITEKEAEEEMTKNIPLGRIASPEEVANVIVFLASSLATYVTGALIPVDGGYLRSSL</sequence>
<dbReference type="SUPFAM" id="SSF51735">
    <property type="entry name" value="NAD(P)-binding Rossmann-fold domains"/>
    <property type="match status" value="1"/>
</dbReference>
<comment type="similarity">
    <text evidence="1">Belongs to the short-chain dehydrogenases/reductases (SDR) family.</text>
</comment>
<dbReference type="Pfam" id="PF13561">
    <property type="entry name" value="adh_short_C2"/>
    <property type="match status" value="1"/>
</dbReference>
<evidence type="ECO:0000313" key="2">
    <source>
        <dbReference type="EMBL" id="BBD73777.1"/>
    </source>
</evidence>
<dbReference type="EMBL" id="AP018553">
    <property type="protein sequence ID" value="BBD73777.1"/>
    <property type="molecule type" value="Genomic_DNA"/>
</dbReference>
<dbReference type="InterPro" id="IPR050259">
    <property type="entry name" value="SDR"/>
</dbReference>
<proteinExistence type="inferred from homology"/>
<dbReference type="RefSeq" id="WP_126451047.1">
    <property type="nucleotide sequence ID" value="NZ_AP018553.1"/>
</dbReference>
<dbReference type="PRINTS" id="PR00081">
    <property type="entry name" value="GDHRDH"/>
</dbReference>
<reference evidence="2" key="3">
    <citation type="journal article" date="2019" name="BMC Res. Notes">
        <title>Complete genome sequence of the Sulfodiicoccus acidiphilus strain HS-1T, the first crenarchaeon that lacks polB3, isolated from an acidic hot spring in Ohwaku-dani, Hakone, Japan.</title>
        <authorList>
            <person name="Sakai H.D."/>
            <person name="Kurosawa N."/>
        </authorList>
    </citation>
    <scope>NUCLEOTIDE SEQUENCE</scope>
    <source>
        <strain evidence="2">HS-1</strain>
    </source>
</reference>
<dbReference type="KEGG" id="sacd:HS1genome_2166"/>
<dbReference type="EMBL" id="BMQS01000012">
    <property type="protein sequence ID" value="GGT98276.1"/>
    <property type="molecule type" value="Genomic_DNA"/>
</dbReference>
<evidence type="ECO:0000313" key="4">
    <source>
        <dbReference type="Proteomes" id="UP000276741"/>
    </source>
</evidence>
<reference evidence="4" key="2">
    <citation type="submission" date="2018-04" db="EMBL/GenBank/DDBJ databases">
        <title>Complete genome sequence of Sulfodiicoccus acidiphilus strain HS-1.</title>
        <authorList>
            <person name="Sakai H.D."/>
            <person name="Kurosawa N."/>
        </authorList>
    </citation>
    <scope>NUCLEOTIDE SEQUENCE [LARGE SCALE GENOMIC DNA]</scope>
    <source>
        <strain evidence="4">HS-1</strain>
    </source>
</reference>
<reference evidence="3" key="1">
    <citation type="journal article" date="2014" name="Int. J. Syst. Evol. Microbiol.">
        <title>Complete genome sequence of Corynebacterium casei LMG S-19264T (=DSM 44701T), isolated from a smear-ripened cheese.</title>
        <authorList>
            <consortium name="US DOE Joint Genome Institute (JGI-PGF)"/>
            <person name="Walter F."/>
            <person name="Albersmeier A."/>
            <person name="Kalinowski J."/>
            <person name="Ruckert C."/>
        </authorList>
    </citation>
    <scope>NUCLEOTIDE SEQUENCE</scope>
    <source>
        <strain evidence="3">JCM 31740</strain>
    </source>
</reference>